<name>A0A4Y7ITX8_PAPSO</name>
<dbReference type="InterPro" id="IPR036691">
    <property type="entry name" value="Endo/exonu/phosph_ase_sf"/>
</dbReference>
<dbReference type="AlphaFoldDB" id="A0A4Y7ITX8"/>
<accession>A0A4Y7ITX8</accession>
<evidence type="ECO:0008006" key="3">
    <source>
        <dbReference type="Google" id="ProtNLM"/>
    </source>
</evidence>
<sequence length="226" mass="26598">MNAQILSWNVQGIRDPTKQAVISDVLNRWNVNMVILQETKIPVINSTISRNLWNRAGVELAYQPSIGASGGLCIMWRGEEFELLDRHDDVYSLAFLLKSRRTDTIQSAKPRPVKGNPGYVLWKKLQWLKQKLKTWNWETFGSTNAKMGGLLEEIKEINFKEERNCATMEESKKKVDLKLEYKRWARLEEIRLRQKNKDKWVEEGDNNTKYFHKIVNHRRKSNYISC</sequence>
<evidence type="ECO:0000313" key="2">
    <source>
        <dbReference type="Proteomes" id="UP000316621"/>
    </source>
</evidence>
<dbReference type="Gene3D" id="3.60.10.10">
    <property type="entry name" value="Endonuclease/exonuclease/phosphatase"/>
    <property type="match status" value="1"/>
</dbReference>
<organism evidence="1 2">
    <name type="scientific">Papaver somniferum</name>
    <name type="common">Opium poppy</name>
    <dbReference type="NCBI Taxonomy" id="3469"/>
    <lineage>
        <taxon>Eukaryota</taxon>
        <taxon>Viridiplantae</taxon>
        <taxon>Streptophyta</taxon>
        <taxon>Embryophyta</taxon>
        <taxon>Tracheophyta</taxon>
        <taxon>Spermatophyta</taxon>
        <taxon>Magnoliopsida</taxon>
        <taxon>Ranunculales</taxon>
        <taxon>Papaveraceae</taxon>
        <taxon>Papaveroideae</taxon>
        <taxon>Papaver</taxon>
    </lineage>
</organism>
<keyword evidence="2" id="KW-1185">Reference proteome</keyword>
<dbReference type="Gramene" id="RZC52137">
    <property type="protein sequence ID" value="RZC52137"/>
    <property type="gene ID" value="C5167_020563"/>
</dbReference>
<dbReference type="EMBL" id="CM010716">
    <property type="protein sequence ID" value="RZC52137.1"/>
    <property type="molecule type" value="Genomic_DNA"/>
</dbReference>
<evidence type="ECO:0000313" key="1">
    <source>
        <dbReference type="EMBL" id="RZC52137.1"/>
    </source>
</evidence>
<dbReference type="Proteomes" id="UP000316621">
    <property type="component" value="Chromosome 2"/>
</dbReference>
<reference evidence="1 2" key="1">
    <citation type="journal article" date="2018" name="Science">
        <title>The opium poppy genome and morphinan production.</title>
        <authorList>
            <person name="Guo L."/>
            <person name="Winzer T."/>
            <person name="Yang X."/>
            <person name="Li Y."/>
            <person name="Ning Z."/>
            <person name="He Z."/>
            <person name="Teodor R."/>
            <person name="Lu Y."/>
            <person name="Bowser T.A."/>
            <person name="Graham I.A."/>
            <person name="Ye K."/>
        </authorList>
    </citation>
    <scope>NUCLEOTIDE SEQUENCE [LARGE SCALE GENOMIC DNA]</scope>
    <source>
        <strain evidence="2">cv. HN1</strain>
        <tissue evidence="1">Leaves</tissue>
    </source>
</reference>
<proteinExistence type="predicted"/>
<gene>
    <name evidence="1" type="ORF">C5167_020563</name>
</gene>
<protein>
    <recommendedName>
        <fullName evidence="3">Endonuclease/exonuclease/phosphatase domain-containing protein</fullName>
    </recommendedName>
</protein>
<dbReference type="SUPFAM" id="SSF56219">
    <property type="entry name" value="DNase I-like"/>
    <property type="match status" value="1"/>
</dbReference>